<sequence length="717" mass="78611">MSVVVTANINQKAVFFAGETFHCTISFTNPLPPTSASKTSPSVPQDSDSSKPRLHNGEQLFPDDRHHDQYARASSSVHSKTINESKTGKKIHKSTQENGNLLSVIVENPAAQTNMAGDLNDSGIFGFRNFVKRSASFTGLASLITGGGDAGEDWDETEIVAKPASPADAPSGSKSMSEQSLPEKGHSETSAPKATQNSIPVSPPMIYETDTETDDDLGFIDLQAADGSDTFSIDLETSESSPRSSVDYLSVTSPDWSANGSLMDYKRQSRRPSIITRCSSSPSLTQKYETLLWGFAQIVGVFVVDGSLMKAYEFEPLKSKNMYGPGGGMGGAVGGGMLGIFTPTAMGKSTLADMQERADNKSIPVFSTPPSILFIDVHLAPGETRTYSYETRLPTDLPPTHKGKAIKFQYNLIIGTHRGGMNHQSHIVHLPFRVFNYVSEDGARPMYDLMNPVIISKDEAIVTCLDDNPKKNKPVIRKGTSKAEFVEYVDQLVRSLANDSTSNGDVEDNVRSESDSFVHVERELKSCTNTVAILSKNMRKATYDICKNNARVAQLCLLKTLYQLGDVVTGVINFNDALIQSYQVSITLESNEQIEASIAARPQHHINKLARKVHGEHHEFCLYTRRISFAIPIPTNGTPDFTTTAVKLHWGLRLEFITGDKNASPLLSLNTDERHLYLQAVPDVSVETFDCLIPIKVYPTSYESARTFPHSHTFYVS</sequence>
<dbReference type="Proteomes" id="UP000789572">
    <property type="component" value="Unassembled WGS sequence"/>
</dbReference>
<dbReference type="Pfam" id="PF08737">
    <property type="entry name" value="Rgp1"/>
    <property type="match status" value="1"/>
</dbReference>
<feature type="region of interest" description="Disordered" evidence="1">
    <location>
        <begin position="31"/>
        <end position="95"/>
    </location>
</feature>
<dbReference type="OrthoDB" id="1918at2759"/>
<comment type="caution">
    <text evidence="2">The sequence shown here is derived from an EMBL/GenBank/DDBJ whole genome shotgun (WGS) entry which is preliminary data.</text>
</comment>
<feature type="region of interest" description="Disordered" evidence="1">
    <location>
        <begin position="163"/>
        <end position="210"/>
    </location>
</feature>
<evidence type="ECO:0000313" key="2">
    <source>
        <dbReference type="EMBL" id="CAG8461089.1"/>
    </source>
</evidence>
<dbReference type="EMBL" id="CAJVPJ010000030">
    <property type="protein sequence ID" value="CAG8461089.1"/>
    <property type="molecule type" value="Genomic_DNA"/>
</dbReference>
<dbReference type="AlphaFoldDB" id="A0A9N8VNS2"/>
<dbReference type="InterPro" id="IPR014848">
    <property type="entry name" value="Rgp1"/>
</dbReference>
<name>A0A9N8VNS2_9GLOM</name>
<reference evidence="2" key="1">
    <citation type="submission" date="2021-06" db="EMBL/GenBank/DDBJ databases">
        <authorList>
            <person name="Kallberg Y."/>
            <person name="Tangrot J."/>
            <person name="Rosling A."/>
        </authorList>
    </citation>
    <scope>NUCLEOTIDE SEQUENCE</scope>
    <source>
        <strain evidence="2">IA702</strain>
    </source>
</reference>
<feature type="compositionally biased region" description="Polar residues" evidence="1">
    <location>
        <begin position="31"/>
        <end position="47"/>
    </location>
</feature>
<accession>A0A9N8VNS2</accession>
<gene>
    <name evidence="2" type="ORF">POCULU_LOCUS562</name>
</gene>
<evidence type="ECO:0000256" key="1">
    <source>
        <dbReference type="SAM" id="MobiDB-lite"/>
    </source>
</evidence>
<keyword evidence="3" id="KW-1185">Reference proteome</keyword>
<proteinExistence type="predicted"/>
<feature type="compositionally biased region" description="Polar residues" evidence="1">
    <location>
        <begin position="188"/>
        <end position="200"/>
    </location>
</feature>
<protein>
    <submittedName>
        <fullName evidence="2">7190_t:CDS:1</fullName>
    </submittedName>
</protein>
<dbReference type="PANTHER" id="PTHR12507">
    <property type="entry name" value="REDUCED GROWTH PHENOTYPE 1 RGP1, YEAST -RELATED"/>
    <property type="match status" value="1"/>
</dbReference>
<organism evidence="2 3">
    <name type="scientific">Paraglomus occultum</name>
    <dbReference type="NCBI Taxonomy" id="144539"/>
    <lineage>
        <taxon>Eukaryota</taxon>
        <taxon>Fungi</taxon>
        <taxon>Fungi incertae sedis</taxon>
        <taxon>Mucoromycota</taxon>
        <taxon>Glomeromycotina</taxon>
        <taxon>Glomeromycetes</taxon>
        <taxon>Paraglomerales</taxon>
        <taxon>Paraglomeraceae</taxon>
        <taxon>Paraglomus</taxon>
    </lineage>
</organism>
<evidence type="ECO:0000313" key="3">
    <source>
        <dbReference type="Proteomes" id="UP000789572"/>
    </source>
</evidence>